<sequence length="64" mass="7091">MSALHKNRNKKKKPDWEAYQPGKGQFRLPASQSDHRWQEGQTSNVAPARPVGRSGVPPLADALV</sequence>
<evidence type="ECO:0000256" key="1">
    <source>
        <dbReference type="SAM" id="MobiDB-lite"/>
    </source>
</evidence>
<gene>
    <name evidence="2" type="ORF">A4R35_21375</name>
</gene>
<proteinExistence type="predicted"/>
<feature type="region of interest" description="Disordered" evidence="1">
    <location>
        <begin position="1"/>
        <end position="64"/>
    </location>
</feature>
<keyword evidence="3" id="KW-1185">Reference proteome</keyword>
<evidence type="ECO:0000313" key="3">
    <source>
        <dbReference type="Proteomes" id="UP000248706"/>
    </source>
</evidence>
<evidence type="ECO:0000313" key="2">
    <source>
        <dbReference type="EMBL" id="RAQ98106.1"/>
    </source>
</evidence>
<organism evidence="2 3">
    <name type="scientific">Thermogemmatispora tikiterensis</name>
    <dbReference type="NCBI Taxonomy" id="1825093"/>
    <lineage>
        <taxon>Bacteria</taxon>
        <taxon>Bacillati</taxon>
        <taxon>Chloroflexota</taxon>
        <taxon>Ktedonobacteria</taxon>
        <taxon>Thermogemmatisporales</taxon>
        <taxon>Thermogemmatisporaceae</taxon>
        <taxon>Thermogemmatispora</taxon>
    </lineage>
</organism>
<dbReference type="AlphaFoldDB" id="A0A328VK90"/>
<name>A0A328VK90_9CHLR</name>
<feature type="compositionally biased region" description="Basic residues" evidence="1">
    <location>
        <begin position="1"/>
        <end position="13"/>
    </location>
</feature>
<comment type="caution">
    <text evidence="2">The sequence shown here is derived from an EMBL/GenBank/DDBJ whole genome shotgun (WGS) entry which is preliminary data.</text>
</comment>
<dbReference type="EMBL" id="MCIF01000002">
    <property type="protein sequence ID" value="RAQ98106.1"/>
    <property type="molecule type" value="Genomic_DNA"/>
</dbReference>
<protein>
    <submittedName>
        <fullName evidence="2">Uncharacterized protein</fullName>
    </submittedName>
</protein>
<accession>A0A328VK90</accession>
<dbReference type="Proteomes" id="UP000248706">
    <property type="component" value="Unassembled WGS sequence"/>
</dbReference>
<reference evidence="2 3" key="1">
    <citation type="submission" date="2016-08" db="EMBL/GenBank/DDBJ databases">
        <title>Analysis of Carbohydrate Active Enzymes in Thermogemmatispora T81 Reveals Carbohydrate Degradation Ability.</title>
        <authorList>
            <person name="Tomazini A."/>
            <person name="Lal S."/>
            <person name="Stott M."/>
            <person name="Henrissat B."/>
            <person name="Polikarpov I."/>
            <person name="Sparling R."/>
            <person name="Levin D.B."/>
        </authorList>
    </citation>
    <scope>NUCLEOTIDE SEQUENCE [LARGE SCALE GENOMIC DNA]</scope>
    <source>
        <strain evidence="2 3">T81</strain>
    </source>
</reference>